<name>A0A382FY54_9ZZZZ</name>
<organism evidence="2">
    <name type="scientific">marine metagenome</name>
    <dbReference type="NCBI Taxonomy" id="408172"/>
    <lineage>
        <taxon>unclassified sequences</taxon>
        <taxon>metagenomes</taxon>
        <taxon>ecological metagenomes</taxon>
    </lineage>
</organism>
<feature type="transmembrane region" description="Helical" evidence="1">
    <location>
        <begin position="90"/>
        <end position="108"/>
    </location>
</feature>
<reference evidence="2" key="1">
    <citation type="submission" date="2018-05" db="EMBL/GenBank/DDBJ databases">
        <authorList>
            <person name="Lanie J.A."/>
            <person name="Ng W.-L."/>
            <person name="Kazmierczak K.M."/>
            <person name="Andrzejewski T.M."/>
            <person name="Davidsen T.M."/>
            <person name="Wayne K.J."/>
            <person name="Tettelin H."/>
            <person name="Glass J.I."/>
            <person name="Rusch D."/>
            <person name="Podicherti R."/>
            <person name="Tsui H.-C.T."/>
            <person name="Winkler M.E."/>
        </authorList>
    </citation>
    <scope>NUCLEOTIDE SEQUENCE</scope>
</reference>
<feature type="transmembrane region" description="Helical" evidence="1">
    <location>
        <begin position="120"/>
        <end position="137"/>
    </location>
</feature>
<protein>
    <recommendedName>
        <fullName evidence="3">DoxX family protein</fullName>
    </recommendedName>
</protein>
<evidence type="ECO:0000256" key="1">
    <source>
        <dbReference type="SAM" id="Phobius"/>
    </source>
</evidence>
<keyword evidence="1" id="KW-0812">Transmembrane</keyword>
<gene>
    <name evidence="2" type="ORF">METZ01_LOCUS220774</name>
</gene>
<proteinExistence type="predicted"/>
<evidence type="ECO:0000313" key="2">
    <source>
        <dbReference type="EMBL" id="SVB67920.1"/>
    </source>
</evidence>
<evidence type="ECO:0008006" key="3">
    <source>
        <dbReference type="Google" id="ProtNLM"/>
    </source>
</evidence>
<feature type="transmembrane region" description="Helical" evidence="1">
    <location>
        <begin position="14"/>
        <end position="36"/>
    </location>
</feature>
<dbReference type="AlphaFoldDB" id="A0A382FY54"/>
<feature type="transmembrane region" description="Helical" evidence="1">
    <location>
        <begin position="57"/>
        <end position="78"/>
    </location>
</feature>
<accession>A0A382FY54</accession>
<sequence>MIEVFQIEINLINIVQSLIGLFLSVALLQSGSNKIIERKSNLEWLSNHFSDSPLHGFVPSLLNVITVLEIFAGSFTLSGSFVNFVNGNNLLLTIGLLIAALNFLALFLGQRIAKDYEGAAVLVNYFILNILGLLSLAH</sequence>
<keyword evidence="1" id="KW-0472">Membrane</keyword>
<dbReference type="EMBL" id="UINC01052508">
    <property type="protein sequence ID" value="SVB67920.1"/>
    <property type="molecule type" value="Genomic_DNA"/>
</dbReference>
<keyword evidence="1" id="KW-1133">Transmembrane helix</keyword>